<name>A0A8H5XNQ7_9HYPO</name>
<feature type="compositionally biased region" description="Low complexity" evidence="2">
    <location>
        <begin position="92"/>
        <end position="106"/>
    </location>
</feature>
<feature type="domain" description="Zn(2)-C6 fungal-type" evidence="3">
    <location>
        <begin position="7"/>
        <end position="35"/>
    </location>
</feature>
<evidence type="ECO:0000313" key="5">
    <source>
        <dbReference type="Proteomes" id="UP000532311"/>
    </source>
</evidence>
<dbReference type="InterPro" id="IPR036864">
    <property type="entry name" value="Zn2-C6_fun-type_DNA-bd_sf"/>
</dbReference>
<dbReference type="GO" id="GO:0008270">
    <property type="term" value="F:zinc ion binding"/>
    <property type="evidence" value="ECO:0007669"/>
    <property type="project" value="InterPro"/>
</dbReference>
<dbReference type="GO" id="GO:0000976">
    <property type="term" value="F:transcription cis-regulatory region binding"/>
    <property type="evidence" value="ECO:0007669"/>
    <property type="project" value="TreeGrafter"/>
</dbReference>
<feature type="compositionally biased region" description="Polar residues" evidence="2">
    <location>
        <begin position="65"/>
        <end position="86"/>
    </location>
</feature>
<dbReference type="PANTHER" id="PTHR37534:SF7">
    <property type="entry name" value="TRANSCRIPTIONAL ACTIVATOR PROTEIN UGA3"/>
    <property type="match status" value="1"/>
</dbReference>
<dbReference type="CDD" id="cd00067">
    <property type="entry name" value="GAL4"/>
    <property type="match status" value="1"/>
</dbReference>
<reference evidence="4 5" key="1">
    <citation type="submission" date="2020-05" db="EMBL/GenBank/DDBJ databases">
        <title>Identification and distribution of gene clusters putatively required for synthesis of sphingolipid metabolism inhibitors in phylogenetically diverse species of the filamentous fungus Fusarium.</title>
        <authorList>
            <person name="Kim H.-S."/>
            <person name="Busman M."/>
            <person name="Brown D.W."/>
            <person name="Divon H."/>
            <person name="Uhlig S."/>
            <person name="Proctor R.H."/>
        </authorList>
    </citation>
    <scope>NUCLEOTIDE SEQUENCE [LARGE SCALE GENOMIC DNA]</scope>
    <source>
        <strain evidence="4 5">NRRL 26131</strain>
    </source>
</reference>
<dbReference type="Gene3D" id="4.10.240.10">
    <property type="entry name" value="Zn(2)-C6 fungal-type DNA-binding domain"/>
    <property type="match status" value="1"/>
</dbReference>
<keyword evidence="5" id="KW-1185">Reference proteome</keyword>
<keyword evidence="1" id="KW-0539">Nucleus</keyword>
<evidence type="ECO:0000259" key="3">
    <source>
        <dbReference type="PROSITE" id="PS50048"/>
    </source>
</evidence>
<evidence type="ECO:0000256" key="2">
    <source>
        <dbReference type="SAM" id="MobiDB-lite"/>
    </source>
</evidence>
<proteinExistence type="predicted"/>
<dbReference type="SUPFAM" id="SSF57701">
    <property type="entry name" value="Zn2/Cys6 DNA-binding domain"/>
    <property type="match status" value="1"/>
</dbReference>
<dbReference type="Pfam" id="PF00172">
    <property type="entry name" value="Zn_clus"/>
    <property type="match status" value="1"/>
</dbReference>
<accession>A0A8H5XNQ7</accession>
<comment type="caution">
    <text evidence="4">The sequence shown here is derived from an EMBL/GenBank/DDBJ whole genome shotgun (WGS) entry which is preliminary data.</text>
</comment>
<evidence type="ECO:0000313" key="4">
    <source>
        <dbReference type="EMBL" id="KAF5697038.1"/>
    </source>
</evidence>
<organism evidence="4 5">
    <name type="scientific">Fusarium globosum</name>
    <dbReference type="NCBI Taxonomy" id="78864"/>
    <lineage>
        <taxon>Eukaryota</taxon>
        <taxon>Fungi</taxon>
        <taxon>Dikarya</taxon>
        <taxon>Ascomycota</taxon>
        <taxon>Pezizomycotina</taxon>
        <taxon>Sordariomycetes</taxon>
        <taxon>Hypocreomycetidae</taxon>
        <taxon>Hypocreales</taxon>
        <taxon>Nectriaceae</taxon>
        <taxon>Fusarium</taxon>
        <taxon>Fusarium fujikuroi species complex</taxon>
    </lineage>
</organism>
<sequence>MARSRGGCLNCKARKRKCDQARPECHACSQRGMRCQGYSTPLRWVNGVASRGRFAGASVPDASLVATQGPESSQDLNSMDSETSSAPRHDTSSPASGSISSSAFSPQTIGVPSADAQDPRFQRCMLSSSIHSFTLLLILIPSSWIKPFFEQMAYQSPALVMIAGAIQLYMDDGNRGMSVKSMEYTDLALQTFRQELSARYERMHLATICAGLLVCSLCLLQTEPWTMYLELIVDVYDLRTKLSTVGQISNDLHTQHLLEVLGVMDLPSCVIGRVKPSIGVWKLFRRLQDDRDEGRATGIEVVSGIPRSLLDIFASIMDNDPEYTETRFWDWPGQVGESLQCHYWECWRLAGILEIRRRRRMERKARGLPDREDGTSRKGPDTEVVLCRLISSIDALQKAFEEPRNQHLLVHNGLPYAVVNAGLEVPLLKQHPTWKATLDDVRKSLLGTDSFDLINTIFEMLDEAWANGTNTFDIESAARSRNLELAIF</sequence>
<evidence type="ECO:0000256" key="1">
    <source>
        <dbReference type="ARBA" id="ARBA00023242"/>
    </source>
</evidence>
<dbReference type="EMBL" id="JAAQPF010000782">
    <property type="protein sequence ID" value="KAF5697038.1"/>
    <property type="molecule type" value="Genomic_DNA"/>
</dbReference>
<dbReference type="Proteomes" id="UP000532311">
    <property type="component" value="Unassembled WGS sequence"/>
</dbReference>
<protein>
    <submittedName>
        <fullName evidence="4">Transcriptional regulatory protein pro-1</fullName>
    </submittedName>
</protein>
<dbReference type="GO" id="GO:0000981">
    <property type="term" value="F:DNA-binding transcription factor activity, RNA polymerase II-specific"/>
    <property type="evidence" value="ECO:0007669"/>
    <property type="project" value="InterPro"/>
</dbReference>
<feature type="region of interest" description="Disordered" evidence="2">
    <location>
        <begin position="61"/>
        <end position="112"/>
    </location>
</feature>
<gene>
    <name evidence="4" type="ORF">FGLOB1_13063</name>
</gene>
<dbReference type="GO" id="GO:0045944">
    <property type="term" value="P:positive regulation of transcription by RNA polymerase II"/>
    <property type="evidence" value="ECO:0007669"/>
    <property type="project" value="TreeGrafter"/>
</dbReference>
<dbReference type="PROSITE" id="PS00463">
    <property type="entry name" value="ZN2_CY6_FUNGAL_1"/>
    <property type="match status" value="1"/>
</dbReference>
<dbReference type="InterPro" id="IPR001138">
    <property type="entry name" value="Zn2Cys6_DnaBD"/>
</dbReference>
<dbReference type="PROSITE" id="PS50048">
    <property type="entry name" value="ZN2_CY6_FUNGAL_2"/>
    <property type="match status" value="1"/>
</dbReference>
<dbReference type="PANTHER" id="PTHR37534">
    <property type="entry name" value="TRANSCRIPTIONAL ACTIVATOR PROTEIN UGA3"/>
    <property type="match status" value="1"/>
</dbReference>
<dbReference type="AlphaFoldDB" id="A0A8H5XNQ7"/>
<dbReference type="SMART" id="SM00066">
    <property type="entry name" value="GAL4"/>
    <property type="match status" value="1"/>
</dbReference>
<dbReference type="GO" id="GO:0005634">
    <property type="term" value="C:nucleus"/>
    <property type="evidence" value="ECO:0007669"/>
    <property type="project" value="TreeGrafter"/>
</dbReference>